<gene>
    <name evidence="1" type="ORF">ACA29_19700</name>
</gene>
<evidence type="ECO:0000313" key="1">
    <source>
        <dbReference type="EMBL" id="KRG10877.1"/>
    </source>
</evidence>
<proteinExistence type="predicted"/>
<sequence>MWLVPVPYGLTKKKEAKKLKEEILKQKIKRWAGLFIDKKSCVRDGLPYLPILILMQATSLHMIKNTR</sequence>
<protein>
    <submittedName>
        <fullName evidence="1">Uncharacterized protein</fullName>
    </submittedName>
</protein>
<organism evidence="1 2">
    <name type="scientific">Lederbergia galactosidilytica</name>
    <dbReference type="NCBI Taxonomy" id="217031"/>
    <lineage>
        <taxon>Bacteria</taxon>
        <taxon>Bacillati</taxon>
        <taxon>Bacillota</taxon>
        <taxon>Bacilli</taxon>
        <taxon>Bacillales</taxon>
        <taxon>Bacillaceae</taxon>
        <taxon>Lederbergia</taxon>
    </lineage>
</organism>
<dbReference type="AlphaFoldDB" id="A0A0Q9XS39"/>
<dbReference type="EMBL" id="LGPB01000133">
    <property type="protein sequence ID" value="KRG10877.1"/>
    <property type="molecule type" value="Genomic_DNA"/>
</dbReference>
<evidence type="ECO:0000313" key="2">
    <source>
        <dbReference type="Proteomes" id="UP000053881"/>
    </source>
</evidence>
<name>A0A0Q9XS39_9BACI</name>
<accession>A0A0Q9XS39</accession>
<reference evidence="1 2" key="1">
    <citation type="submission" date="2015-06" db="EMBL/GenBank/DDBJ databases">
        <title>Genome sequencing project of Bacillus galactosidilyticus PL133.</title>
        <authorList>
            <person name="Gaiero J."/>
            <person name="Nicol R."/>
            <person name="Habash M."/>
        </authorList>
    </citation>
    <scope>NUCLEOTIDE SEQUENCE [LARGE SCALE GENOMIC DNA]</scope>
    <source>
        <strain evidence="1 2">PL133</strain>
    </source>
</reference>
<dbReference type="Proteomes" id="UP000053881">
    <property type="component" value="Unassembled WGS sequence"/>
</dbReference>
<dbReference type="PATRIC" id="fig|217031.4.peg.6667"/>
<comment type="caution">
    <text evidence="1">The sequence shown here is derived from an EMBL/GenBank/DDBJ whole genome shotgun (WGS) entry which is preliminary data.</text>
</comment>